<keyword evidence="1" id="KW-0472">Membrane</keyword>
<evidence type="ECO:0000313" key="2">
    <source>
        <dbReference type="EMBL" id="EDS35410.1"/>
    </source>
</evidence>
<dbReference type="STRING" id="7176.B0WV71"/>
<reference evidence="2" key="1">
    <citation type="submission" date="2007-03" db="EMBL/GenBank/DDBJ databases">
        <title>Annotation of Culex pipiens quinquefasciatus.</title>
        <authorList>
            <consortium name="The Broad Institute Genome Sequencing Platform"/>
            <person name="Atkinson P.W."/>
            <person name="Hemingway J."/>
            <person name="Christensen B.M."/>
            <person name="Higgs S."/>
            <person name="Kodira C."/>
            <person name="Hannick L."/>
            <person name="Megy K."/>
            <person name="O'Leary S."/>
            <person name="Pearson M."/>
            <person name="Haas B.J."/>
            <person name="Mauceli E."/>
            <person name="Wortman J.R."/>
            <person name="Lee N.H."/>
            <person name="Guigo R."/>
            <person name="Stanke M."/>
            <person name="Alvarado L."/>
            <person name="Amedeo P."/>
            <person name="Antoine C.H."/>
            <person name="Arensburger P."/>
            <person name="Bidwell S.L."/>
            <person name="Crawford M."/>
            <person name="Camaro F."/>
            <person name="Devon K."/>
            <person name="Engels R."/>
            <person name="Hammond M."/>
            <person name="Howarth C."/>
            <person name="Koehrsen M."/>
            <person name="Lawson D."/>
            <person name="Montgomery P."/>
            <person name="Nene V."/>
            <person name="Nusbaum C."/>
            <person name="Puiu D."/>
            <person name="Romero-Severson J."/>
            <person name="Severson D.W."/>
            <person name="Shumway M."/>
            <person name="Sisk P."/>
            <person name="Stolte C."/>
            <person name="Zeng Q."/>
            <person name="Eisenstadt E."/>
            <person name="Fraser-Liggett C."/>
            <person name="Strausberg R."/>
            <person name="Galagan J."/>
            <person name="Birren B."/>
            <person name="Collins F.H."/>
        </authorList>
    </citation>
    <scope>NUCLEOTIDE SEQUENCE [LARGE SCALE GENOMIC DNA]</scope>
    <source>
        <strain evidence="2">JHB</strain>
    </source>
</reference>
<feature type="transmembrane region" description="Helical" evidence="1">
    <location>
        <begin position="6"/>
        <end position="26"/>
    </location>
</feature>
<dbReference type="HOGENOM" id="CLU_3016244_0_0_1"/>
<dbReference type="EMBL" id="DS232119">
    <property type="protein sequence ID" value="EDS35410.1"/>
    <property type="molecule type" value="Genomic_DNA"/>
</dbReference>
<evidence type="ECO:0000256" key="1">
    <source>
        <dbReference type="SAM" id="Phobius"/>
    </source>
</evidence>
<dbReference type="EnsemblMetazoa" id="CPIJ011027-RA">
    <property type="protein sequence ID" value="CPIJ011027-PA"/>
    <property type="gene ID" value="CPIJ011027"/>
</dbReference>
<keyword evidence="4" id="KW-1185">Reference proteome</keyword>
<dbReference type="Proteomes" id="UP000002320">
    <property type="component" value="Unassembled WGS sequence"/>
</dbReference>
<protein>
    <submittedName>
        <fullName evidence="2 3">Dehydrogenase-like protein</fullName>
    </submittedName>
</protein>
<gene>
    <name evidence="3" type="primary">6043664</name>
    <name evidence="2" type="ORF">CpipJ_CPIJ011027</name>
</gene>
<reference evidence="3" key="2">
    <citation type="submission" date="2020-05" db="UniProtKB">
        <authorList>
            <consortium name="EnsemblMetazoa"/>
        </authorList>
    </citation>
    <scope>IDENTIFICATION</scope>
    <source>
        <strain evidence="3">JHB</strain>
    </source>
</reference>
<evidence type="ECO:0000313" key="3">
    <source>
        <dbReference type="EnsemblMetazoa" id="CPIJ011027-PA"/>
    </source>
</evidence>
<accession>B0WV71</accession>
<dbReference type="InParanoid" id="B0WV71"/>
<evidence type="ECO:0000313" key="4">
    <source>
        <dbReference type="Proteomes" id="UP000002320"/>
    </source>
</evidence>
<dbReference type="VEuPathDB" id="VectorBase:CQUJHB017954"/>
<dbReference type="KEGG" id="cqu:CpipJ_CPIJ011027"/>
<keyword evidence="1" id="KW-0812">Transmembrane</keyword>
<organism>
    <name type="scientific">Culex quinquefasciatus</name>
    <name type="common">Southern house mosquito</name>
    <name type="synonym">Culex pungens</name>
    <dbReference type="NCBI Taxonomy" id="7176"/>
    <lineage>
        <taxon>Eukaryota</taxon>
        <taxon>Metazoa</taxon>
        <taxon>Ecdysozoa</taxon>
        <taxon>Arthropoda</taxon>
        <taxon>Hexapoda</taxon>
        <taxon>Insecta</taxon>
        <taxon>Pterygota</taxon>
        <taxon>Neoptera</taxon>
        <taxon>Endopterygota</taxon>
        <taxon>Diptera</taxon>
        <taxon>Nematocera</taxon>
        <taxon>Culicoidea</taxon>
        <taxon>Culicidae</taxon>
        <taxon>Culicinae</taxon>
        <taxon>Culicini</taxon>
        <taxon>Culex</taxon>
        <taxon>Culex</taxon>
    </lineage>
</organism>
<keyword evidence="1" id="KW-1133">Transmembrane helix</keyword>
<dbReference type="VEuPathDB" id="VectorBase:CPIJ011027"/>
<dbReference type="AlphaFoldDB" id="B0WV71"/>
<sequence length="56" mass="6544">MAFFFNFVAICTILYFLVQFILWFVLDSDIELFLRSKLGKPICKFVSKVADGRGKF</sequence>
<name>B0WV71_CULQU</name>
<dbReference type="OrthoDB" id="47007at2759"/>
<proteinExistence type="predicted"/>